<dbReference type="Proteomes" id="UP000198948">
    <property type="component" value="Unassembled WGS sequence"/>
</dbReference>
<keyword evidence="1" id="KW-0472">Membrane</keyword>
<evidence type="ECO:0000313" key="2">
    <source>
        <dbReference type="EMBL" id="SER67837.1"/>
    </source>
</evidence>
<name>A0A1H9R5F8_9LACT</name>
<evidence type="ECO:0000256" key="1">
    <source>
        <dbReference type="SAM" id="Phobius"/>
    </source>
</evidence>
<dbReference type="AlphaFoldDB" id="A0A1H9R5F8"/>
<keyword evidence="3" id="KW-1185">Reference proteome</keyword>
<keyword evidence="1" id="KW-1133">Transmembrane helix</keyword>
<feature type="transmembrane region" description="Helical" evidence="1">
    <location>
        <begin position="15"/>
        <end position="38"/>
    </location>
</feature>
<accession>A0A1H9R5F8</accession>
<proteinExistence type="predicted"/>
<gene>
    <name evidence="2" type="ORF">SAMN04488559_10363</name>
</gene>
<evidence type="ECO:0000313" key="3">
    <source>
        <dbReference type="Proteomes" id="UP000198948"/>
    </source>
</evidence>
<dbReference type="RefSeq" id="WP_092650488.1">
    <property type="nucleotide sequence ID" value="NZ_FOHA01000003.1"/>
</dbReference>
<protein>
    <recommendedName>
        <fullName evidence="4">DUF3290 domain-containing protein</fullName>
    </recommendedName>
</protein>
<dbReference type="STRING" id="142588.SAMN04488559_10363"/>
<organism evidence="2 3">
    <name type="scientific">Isobaculum melis</name>
    <dbReference type="NCBI Taxonomy" id="142588"/>
    <lineage>
        <taxon>Bacteria</taxon>
        <taxon>Bacillati</taxon>
        <taxon>Bacillota</taxon>
        <taxon>Bacilli</taxon>
        <taxon>Lactobacillales</taxon>
        <taxon>Carnobacteriaceae</taxon>
        <taxon>Isobaculum</taxon>
    </lineage>
</organism>
<reference evidence="2 3" key="1">
    <citation type="submission" date="2016-10" db="EMBL/GenBank/DDBJ databases">
        <authorList>
            <person name="de Groot N.N."/>
        </authorList>
    </citation>
    <scope>NUCLEOTIDE SEQUENCE [LARGE SCALE GENOMIC DNA]</scope>
    <source>
        <strain evidence="2 3">DSM 13760</strain>
    </source>
</reference>
<feature type="transmembrane region" description="Helical" evidence="1">
    <location>
        <begin position="50"/>
        <end position="66"/>
    </location>
</feature>
<dbReference type="EMBL" id="FOHA01000003">
    <property type="protein sequence ID" value="SER67837.1"/>
    <property type="molecule type" value="Genomic_DNA"/>
</dbReference>
<evidence type="ECO:0008006" key="4">
    <source>
        <dbReference type="Google" id="ProtNLM"/>
    </source>
</evidence>
<sequence>MNFYTYDNLNNQTHAINFIQVTIIAILAIILLVLIIQWMRKKLDYKYKEIGLLFFVLFILLCGLQVNDLMNKENTENQYRQMVNLMDRVADDFKIDKHSLLSNQNVLQGNPIFKIEDEFYRIHMTNDNSNLNYLVEKMEIVFPDKIQIIK</sequence>
<dbReference type="Pfam" id="PF11694">
    <property type="entry name" value="DUF3290"/>
    <property type="match status" value="1"/>
</dbReference>
<dbReference type="OrthoDB" id="3191971at2"/>
<dbReference type="InterPro" id="IPR021707">
    <property type="entry name" value="DUF3290"/>
</dbReference>
<keyword evidence="1" id="KW-0812">Transmembrane</keyword>